<name>A0ABV8YHY2_9ACTN</name>
<dbReference type="RefSeq" id="WP_386337282.1">
    <property type="nucleotide sequence ID" value="NZ_JBHSFG010000009.1"/>
</dbReference>
<evidence type="ECO:0000313" key="1">
    <source>
        <dbReference type="EMBL" id="MFC4463750.1"/>
    </source>
</evidence>
<evidence type="ECO:0000313" key="2">
    <source>
        <dbReference type="Proteomes" id="UP001596012"/>
    </source>
</evidence>
<keyword evidence="2" id="KW-1185">Reference proteome</keyword>
<accession>A0ABV8YHY2</accession>
<sequence>MTTEPPLWRIEMELLTLVRFRKGCLVISNTSSAIAGRPPATAVRADEDRSGGDVSRQGRAAGEVVAVVQEAEDDAELGLGLGVLVEVVGQGGADVGCRDGHGDHLLK</sequence>
<organism evidence="1 2">
    <name type="scientific">Streptomyces xiangluensis</name>
    <dbReference type="NCBI Taxonomy" id="2665720"/>
    <lineage>
        <taxon>Bacteria</taxon>
        <taxon>Bacillati</taxon>
        <taxon>Actinomycetota</taxon>
        <taxon>Actinomycetes</taxon>
        <taxon>Kitasatosporales</taxon>
        <taxon>Streptomycetaceae</taxon>
        <taxon>Streptomyces</taxon>
    </lineage>
</organism>
<dbReference type="EMBL" id="JBHSFG010000009">
    <property type="protein sequence ID" value="MFC4463750.1"/>
    <property type="molecule type" value="Genomic_DNA"/>
</dbReference>
<dbReference type="Proteomes" id="UP001596012">
    <property type="component" value="Unassembled WGS sequence"/>
</dbReference>
<proteinExistence type="predicted"/>
<protein>
    <submittedName>
        <fullName evidence="1">Uncharacterized protein</fullName>
    </submittedName>
</protein>
<gene>
    <name evidence="1" type="ORF">ACFPH6_03985</name>
</gene>
<reference evidence="2" key="1">
    <citation type="journal article" date="2019" name="Int. J. Syst. Evol. Microbiol.">
        <title>The Global Catalogue of Microorganisms (GCM) 10K type strain sequencing project: providing services to taxonomists for standard genome sequencing and annotation.</title>
        <authorList>
            <consortium name="The Broad Institute Genomics Platform"/>
            <consortium name="The Broad Institute Genome Sequencing Center for Infectious Disease"/>
            <person name="Wu L."/>
            <person name="Ma J."/>
        </authorList>
    </citation>
    <scope>NUCLEOTIDE SEQUENCE [LARGE SCALE GENOMIC DNA]</scope>
    <source>
        <strain evidence="2">DT43</strain>
    </source>
</reference>
<comment type="caution">
    <text evidence="1">The sequence shown here is derived from an EMBL/GenBank/DDBJ whole genome shotgun (WGS) entry which is preliminary data.</text>
</comment>